<accession>A0A7S9D5C1</accession>
<proteinExistence type="predicted"/>
<sequence length="162" mass="17415">MALTDLNPANDGHWTEDGLPRLDVARELSGNPKLTRAELKGITRSNPPATKPNIDHARAISAAALAVQNQLQKVAELKAKYRAANGLLADIHAEIARRSTPRSIDQNIRDHLEATAAHAAAGNVVEPGAPVYSSKLDEVLSRGAQRGNRDVTGNVRRVRGVR</sequence>
<dbReference type="EMBL" id="CP061379">
    <property type="protein sequence ID" value="QPF91478.1"/>
    <property type="molecule type" value="Genomic_DNA"/>
</dbReference>
<feature type="region of interest" description="Disordered" evidence="1">
    <location>
        <begin position="143"/>
        <end position="162"/>
    </location>
</feature>
<keyword evidence="3" id="KW-1185">Reference proteome</keyword>
<dbReference type="RefSeq" id="WP_195801045.1">
    <property type="nucleotide sequence ID" value="NZ_CP061379.1"/>
</dbReference>
<evidence type="ECO:0000313" key="2">
    <source>
        <dbReference type="EMBL" id="QPF91478.1"/>
    </source>
</evidence>
<gene>
    <name evidence="2" type="ORF">IC761_34425</name>
</gene>
<name>A0A7S9D5C1_9BRAD</name>
<evidence type="ECO:0000256" key="1">
    <source>
        <dbReference type="SAM" id="MobiDB-lite"/>
    </source>
</evidence>
<evidence type="ECO:0000313" key="3">
    <source>
        <dbReference type="Proteomes" id="UP000594621"/>
    </source>
</evidence>
<organism evidence="2 3">
    <name type="scientific">Bradyrhizobium commune</name>
    <dbReference type="NCBI Taxonomy" id="83627"/>
    <lineage>
        <taxon>Bacteria</taxon>
        <taxon>Pseudomonadati</taxon>
        <taxon>Pseudomonadota</taxon>
        <taxon>Alphaproteobacteria</taxon>
        <taxon>Hyphomicrobiales</taxon>
        <taxon>Nitrobacteraceae</taxon>
        <taxon>Bradyrhizobium</taxon>
    </lineage>
</organism>
<dbReference type="AlphaFoldDB" id="A0A7S9D5C1"/>
<dbReference type="Proteomes" id="UP000594621">
    <property type="component" value="Chromosome"/>
</dbReference>
<protein>
    <submittedName>
        <fullName evidence="2">Uncharacterized protein</fullName>
    </submittedName>
</protein>
<reference evidence="2 3" key="1">
    <citation type="submission" date="2020-09" db="EMBL/GenBank/DDBJ databases">
        <title>Complete genomes of bradyrhizobia occurring on native shrubby legumes in Australia.</title>
        <authorList>
            <person name="Lafay B."/>
        </authorList>
    </citation>
    <scope>NUCLEOTIDE SEQUENCE [LARGE SCALE GENOMIC DNA]</scope>
    <source>
        <strain evidence="2 3">BDV5040</strain>
    </source>
</reference>
<dbReference type="KEGG" id="bcou:IC761_34425"/>